<dbReference type="Pfam" id="PF01022">
    <property type="entry name" value="HTH_5"/>
    <property type="match status" value="1"/>
</dbReference>
<dbReference type="PANTHER" id="PTHR33154:SF33">
    <property type="entry name" value="TRANSCRIPTIONAL REPRESSOR SDPR"/>
    <property type="match status" value="1"/>
</dbReference>
<proteinExistence type="predicted"/>
<dbReference type="InterPro" id="IPR011991">
    <property type="entry name" value="ArsR-like_HTH"/>
</dbReference>
<dbReference type="CDD" id="cd00090">
    <property type="entry name" value="HTH_ARSR"/>
    <property type="match status" value="1"/>
</dbReference>
<evidence type="ECO:0000313" key="6">
    <source>
        <dbReference type="Proteomes" id="UP001321506"/>
    </source>
</evidence>
<accession>A0AAW6T3J6</accession>
<keyword evidence="3" id="KW-0804">Transcription</keyword>
<keyword evidence="2" id="KW-0238">DNA-binding</keyword>
<organism evidence="5 6">
    <name type="scientific">Ruicaihuangia caeni</name>
    <dbReference type="NCBI Taxonomy" id="3042517"/>
    <lineage>
        <taxon>Bacteria</taxon>
        <taxon>Bacillati</taxon>
        <taxon>Actinomycetota</taxon>
        <taxon>Actinomycetes</taxon>
        <taxon>Micrococcales</taxon>
        <taxon>Microbacteriaceae</taxon>
        <taxon>Ruicaihuangia</taxon>
    </lineage>
</organism>
<dbReference type="SMART" id="SM00418">
    <property type="entry name" value="HTH_ARSR"/>
    <property type="match status" value="1"/>
</dbReference>
<dbReference type="InterPro" id="IPR036390">
    <property type="entry name" value="WH_DNA-bd_sf"/>
</dbReference>
<dbReference type="AlphaFoldDB" id="A0AAW6T3J6"/>
<protein>
    <submittedName>
        <fullName evidence="5">Metalloregulator ArsR/SmtB family transcription factor</fullName>
    </submittedName>
</protein>
<evidence type="ECO:0000256" key="2">
    <source>
        <dbReference type="ARBA" id="ARBA00023125"/>
    </source>
</evidence>
<dbReference type="NCBIfam" id="NF033788">
    <property type="entry name" value="HTH_metalloreg"/>
    <property type="match status" value="1"/>
</dbReference>
<dbReference type="Proteomes" id="UP001321506">
    <property type="component" value="Unassembled WGS sequence"/>
</dbReference>
<comment type="caution">
    <text evidence="5">The sequence shown here is derived from an EMBL/GenBank/DDBJ whole genome shotgun (WGS) entry which is preliminary data.</text>
</comment>
<keyword evidence="6" id="KW-1185">Reference proteome</keyword>
<evidence type="ECO:0000256" key="3">
    <source>
        <dbReference type="ARBA" id="ARBA00023163"/>
    </source>
</evidence>
<evidence type="ECO:0000313" key="5">
    <source>
        <dbReference type="EMBL" id="MDI2097666.1"/>
    </source>
</evidence>
<evidence type="ECO:0000256" key="1">
    <source>
        <dbReference type="ARBA" id="ARBA00023015"/>
    </source>
</evidence>
<dbReference type="EMBL" id="JASATX010000001">
    <property type="protein sequence ID" value="MDI2097666.1"/>
    <property type="molecule type" value="Genomic_DNA"/>
</dbReference>
<feature type="domain" description="HTH arsR-type" evidence="4">
    <location>
        <begin position="1"/>
        <end position="89"/>
    </location>
</feature>
<dbReference type="InterPro" id="IPR051081">
    <property type="entry name" value="HTH_MetalResp_TranReg"/>
</dbReference>
<sequence>MSGKDLFHAIGDARRRALLELLGERPRTVGELAAELGIAQPSVSQHITLLRELDLVSTSRRGTATVVELTAAPLRDVAAWCLDLADRRS</sequence>
<dbReference type="PANTHER" id="PTHR33154">
    <property type="entry name" value="TRANSCRIPTIONAL REGULATOR, ARSR FAMILY"/>
    <property type="match status" value="1"/>
</dbReference>
<gene>
    <name evidence="5" type="ORF">QF206_01615</name>
</gene>
<dbReference type="RefSeq" id="WP_281487451.1">
    <property type="nucleotide sequence ID" value="NZ_JASATX010000001.1"/>
</dbReference>
<dbReference type="SUPFAM" id="SSF46785">
    <property type="entry name" value="Winged helix' DNA-binding domain"/>
    <property type="match status" value="1"/>
</dbReference>
<reference evidence="5 6" key="1">
    <citation type="submission" date="2023-04" db="EMBL/GenBank/DDBJ databases">
        <title>Klugiella caeni sp. nov. isolated from the sludge of biochemical tank.</title>
        <authorList>
            <person name="Geng K."/>
        </authorList>
    </citation>
    <scope>NUCLEOTIDE SEQUENCE [LARGE SCALE GENOMIC DNA]</scope>
    <source>
        <strain evidence="5 6">YN-L-19</strain>
    </source>
</reference>
<keyword evidence="1" id="KW-0805">Transcription regulation</keyword>
<evidence type="ECO:0000259" key="4">
    <source>
        <dbReference type="PROSITE" id="PS50987"/>
    </source>
</evidence>
<dbReference type="PROSITE" id="PS50987">
    <property type="entry name" value="HTH_ARSR_2"/>
    <property type="match status" value="1"/>
</dbReference>
<name>A0AAW6T3J6_9MICO</name>
<dbReference type="GO" id="GO:0003700">
    <property type="term" value="F:DNA-binding transcription factor activity"/>
    <property type="evidence" value="ECO:0007669"/>
    <property type="project" value="InterPro"/>
</dbReference>
<dbReference type="GO" id="GO:0003677">
    <property type="term" value="F:DNA binding"/>
    <property type="evidence" value="ECO:0007669"/>
    <property type="project" value="UniProtKB-KW"/>
</dbReference>
<dbReference type="PRINTS" id="PR00778">
    <property type="entry name" value="HTHARSR"/>
</dbReference>
<dbReference type="Gene3D" id="1.10.10.10">
    <property type="entry name" value="Winged helix-like DNA-binding domain superfamily/Winged helix DNA-binding domain"/>
    <property type="match status" value="1"/>
</dbReference>
<dbReference type="InterPro" id="IPR001845">
    <property type="entry name" value="HTH_ArsR_DNA-bd_dom"/>
</dbReference>
<dbReference type="InterPro" id="IPR036388">
    <property type="entry name" value="WH-like_DNA-bd_sf"/>
</dbReference>